<dbReference type="EnsemblPlants" id="Pp3c2_1630V3.1">
    <property type="protein sequence ID" value="Pp3c2_1630V3.1"/>
    <property type="gene ID" value="Pp3c2_1630"/>
</dbReference>
<sequence>MENEGQVERYSSRARRAGHASSSARPQGSVSPIRGDTRGFQDFCGDVKRKLKEFYTFDLMPEIFTIKFRQQVEGLKLGANFEVNGYSTNDCHTKLVVKPASENNYWKVICEPEQKEIRVLTKKIPLGSILHLQFGIGHDFIRKSTNWNWKVTSTFGLSGPLPEVRQKTLLPIFPGFDINVGWNAQYEHPDLHGASGTGEPPIEVNYGRLHAKIERVAAVYTHYG</sequence>
<dbReference type="GeneID" id="112279090"/>
<dbReference type="HOGENOM" id="CLU_088761_0_0_1"/>
<evidence type="ECO:0000313" key="4">
    <source>
        <dbReference type="EnsemblPlants" id="Pp3c2_1630V3.1"/>
    </source>
</evidence>
<reference evidence="4" key="3">
    <citation type="submission" date="2020-12" db="UniProtKB">
        <authorList>
            <consortium name="EnsemblPlants"/>
        </authorList>
    </citation>
    <scope>IDENTIFICATION</scope>
</reference>
<dbReference type="InterPro" id="IPR056683">
    <property type="entry name" value="DUF7781"/>
</dbReference>
<dbReference type="eggNOG" id="ENOG502QSND">
    <property type="taxonomic scope" value="Eukaryota"/>
</dbReference>
<protein>
    <recommendedName>
        <fullName evidence="2">DUF7781 domain-containing protein</fullName>
    </recommendedName>
</protein>
<dbReference type="PaxDb" id="3218-PP1S243_41V6.1"/>
<reference evidence="3 5" key="2">
    <citation type="journal article" date="2018" name="Plant J.">
        <title>The Physcomitrella patens chromosome-scale assembly reveals moss genome structure and evolution.</title>
        <authorList>
            <person name="Lang D."/>
            <person name="Ullrich K.K."/>
            <person name="Murat F."/>
            <person name="Fuchs J."/>
            <person name="Jenkins J."/>
            <person name="Haas F.B."/>
            <person name="Piednoel M."/>
            <person name="Gundlach H."/>
            <person name="Van Bel M."/>
            <person name="Meyberg R."/>
            <person name="Vives C."/>
            <person name="Morata J."/>
            <person name="Symeonidi A."/>
            <person name="Hiss M."/>
            <person name="Muchero W."/>
            <person name="Kamisugi Y."/>
            <person name="Saleh O."/>
            <person name="Blanc G."/>
            <person name="Decker E.L."/>
            <person name="van Gessel N."/>
            <person name="Grimwood J."/>
            <person name="Hayes R.D."/>
            <person name="Graham S.W."/>
            <person name="Gunter L.E."/>
            <person name="McDaniel S.F."/>
            <person name="Hoernstein S.N.W."/>
            <person name="Larsson A."/>
            <person name="Li F.W."/>
            <person name="Perroud P.F."/>
            <person name="Phillips J."/>
            <person name="Ranjan P."/>
            <person name="Rokshar D.S."/>
            <person name="Rothfels C.J."/>
            <person name="Schneider L."/>
            <person name="Shu S."/>
            <person name="Stevenson D.W."/>
            <person name="Thummler F."/>
            <person name="Tillich M."/>
            <person name="Villarreal Aguilar J.C."/>
            <person name="Widiez T."/>
            <person name="Wong G.K."/>
            <person name="Wymore A."/>
            <person name="Zhang Y."/>
            <person name="Zimmer A.D."/>
            <person name="Quatrano R.S."/>
            <person name="Mayer K.F.X."/>
            <person name="Goodstein D."/>
            <person name="Casacuberta J.M."/>
            <person name="Vandepoele K."/>
            <person name="Reski R."/>
            <person name="Cuming A.C."/>
            <person name="Tuskan G.A."/>
            <person name="Maumus F."/>
            <person name="Salse J."/>
            <person name="Schmutz J."/>
            <person name="Rensing S.A."/>
        </authorList>
    </citation>
    <scope>NUCLEOTIDE SEQUENCE [LARGE SCALE GENOMIC DNA]</scope>
    <source>
        <strain evidence="4 5">cv. Gransden 2004</strain>
    </source>
</reference>
<evidence type="ECO:0000259" key="2">
    <source>
        <dbReference type="Pfam" id="PF25003"/>
    </source>
</evidence>
<dbReference type="EMBL" id="ABEU02000002">
    <property type="protein sequence ID" value="PNR59253.1"/>
    <property type="molecule type" value="Genomic_DNA"/>
</dbReference>
<feature type="domain" description="DUF7781" evidence="2">
    <location>
        <begin position="50"/>
        <end position="222"/>
    </location>
</feature>
<dbReference type="EnsemblPlants" id="Pp3c2_1630V3.2">
    <property type="protein sequence ID" value="Pp3c2_1630V3.2"/>
    <property type="gene ID" value="Pp3c2_1630"/>
</dbReference>
<evidence type="ECO:0000256" key="1">
    <source>
        <dbReference type="SAM" id="MobiDB-lite"/>
    </source>
</evidence>
<dbReference type="Pfam" id="PF25003">
    <property type="entry name" value="DUF7781"/>
    <property type="match status" value="1"/>
</dbReference>
<name>A9TJB1_PHYPA</name>
<evidence type="ECO:0000313" key="5">
    <source>
        <dbReference type="Proteomes" id="UP000006727"/>
    </source>
</evidence>
<dbReference type="Gramene" id="Pp3c2_1630V3.2">
    <property type="protein sequence ID" value="Pp3c2_1630V3.2"/>
    <property type="gene ID" value="Pp3c2_1630"/>
</dbReference>
<reference evidence="3 5" key="1">
    <citation type="journal article" date="2008" name="Science">
        <title>The Physcomitrella genome reveals evolutionary insights into the conquest of land by plants.</title>
        <authorList>
            <person name="Rensing S."/>
            <person name="Lang D."/>
            <person name="Zimmer A."/>
            <person name="Terry A."/>
            <person name="Salamov A."/>
            <person name="Shapiro H."/>
            <person name="Nishiyama T."/>
            <person name="Perroud P.-F."/>
            <person name="Lindquist E."/>
            <person name="Kamisugi Y."/>
            <person name="Tanahashi T."/>
            <person name="Sakakibara K."/>
            <person name="Fujita T."/>
            <person name="Oishi K."/>
            <person name="Shin-I T."/>
            <person name="Kuroki Y."/>
            <person name="Toyoda A."/>
            <person name="Suzuki Y."/>
            <person name="Hashimoto A."/>
            <person name="Yamaguchi K."/>
            <person name="Sugano A."/>
            <person name="Kohara Y."/>
            <person name="Fujiyama A."/>
            <person name="Anterola A."/>
            <person name="Aoki S."/>
            <person name="Ashton N."/>
            <person name="Barbazuk W.B."/>
            <person name="Barker E."/>
            <person name="Bennetzen J."/>
            <person name="Bezanilla M."/>
            <person name="Blankenship R."/>
            <person name="Cho S.H."/>
            <person name="Dutcher S."/>
            <person name="Estelle M."/>
            <person name="Fawcett J.A."/>
            <person name="Gundlach H."/>
            <person name="Hanada K."/>
            <person name="Heyl A."/>
            <person name="Hicks K.A."/>
            <person name="Hugh J."/>
            <person name="Lohr M."/>
            <person name="Mayer K."/>
            <person name="Melkozernov A."/>
            <person name="Murata T."/>
            <person name="Nelson D."/>
            <person name="Pils B."/>
            <person name="Prigge M."/>
            <person name="Reiss B."/>
            <person name="Renner T."/>
            <person name="Rombauts S."/>
            <person name="Rushton P."/>
            <person name="Sanderfoot A."/>
            <person name="Schween G."/>
            <person name="Shiu S.-H."/>
            <person name="Stueber K."/>
            <person name="Theodoulou F.L."/>
            <person name="Tu H."/>
            <person name="Van de Peer Y."/>
            <person name="Verrier P.J."/>
            <person name="Waters E."/>
            <person name="Wood A."/>
            <person name="Yang L."/>
            <person name="Cove D."/>
            <person name="Cuming A."/>
            <person name="Hasebe M."/>
            <person name="Lucas S."/>
            <person name="Mishler D.B."/>
            <person name="Reski R."/>
            <person name="Grigoriev I."/>
            <person name="Quatrano R.S."/>
            <person name="Boore J.L."/>
        </authorList>
    </citation>
    <scope>NUCLEOTIDE SEQUENCE [LARGE SCALE GENOMIC DNA]</scope>
    <source>
        <strain evidence="4 5">cv. Gransden 2004</strain>
    </source>
</reference>
<feature type="region of interest" description="Disordered" evidence="1">
    <location>
        <begin position="1"/>
        <end position="36"/>
    </location>
</feature>
<dbReference type="Gramene" id="Pp3c2_1630V3.1">
    <property type="protein sequence ID" value="Pp3c2_1630V3.1"/>
    <property type="gene ID" value="Pp3c2_1630"/>
</dbReference>
<accession>A9TJB1</accession>
<dbReference type="Proteomes" id="UP000006727">
    <property type="component" value="Chromosome 2"/>
</dbReference>
<keyword evidence="5" id="KW-1185">Reference proteome</keyword>
<dbReference type="OMA" id="IDFRFGW"/>
<evidence type="ECO:0000313" key="3">
    <source>
        <dbReference type="EMBL" id="PNR59253.1"/>
    </source>
</evidence>
<feature type="compositionally biased region" description="Basic and acidic residues" evidence="1">
    <location>
        <begin position="1"/>
        <end position="11"/>
    </location>
</feature>
<proteinExistence type="predicted"/>
<dbReference type="RefSeq" id="XP_024368968.1">
    <property type="nucleotide sequence ID" value="XM_024513200.2"/>
</dbReference>
<dbReference type="PANTHER" id="PTHR35710:SF1">
    <property type="entry name" value="OBP3-RESPONSIVE PROTEIN 4 (ORG4)"/>
    <property type="match status" value="1"/>
</dbReference>
<gene>
    <name evidence="4" type="primary">LOC112279090</name>
    <name evidence="3" type="ORF">PHYPA_002044</name>
</gene>
<dbReference type="AlphaFoldDB" id="A9TJB1"/>
<dbReference type="PANTHER" id="PTHR35710">
    <property type="entry name" value="OBP3-RESPONSIVE PROTEIN 4 (ORG4)"/>
    <property type="match status" value="1"/>
</dbReference>
<organism evidence="3">
    <name type="scientific">Physcomitrium patens</name>
    <name type="common">Spreading-leaved earth moss</name>
    <name type="synonym">Physcomitrella patens</name>
    <dbReference type="NCBI Taxonomy" id="3218"/>
    <lineage>
        <taxon>Eukaryota</taxon>
        <taxon>Viridiplantae</taxon>
        <taxon>Streptophyta</taxon>
        <taxon>Embryophyta</taxon>
        <taxon>Bryophyta</taxon>
        <taxon>Bryophytina</taxon>
        <taxon>Bryopsida</taxon>
        <taxon>Funariidae</taxon>
        <taxon>Funariales</taxon>
        <taxon>Funariaceae</taxon>
        <taxon>Physcomitrium</taxon>
    </lineage>
</organism>